<dbReference type="EMBL" id="SRZK01000581">
    <property type="protein sequence ID" value="TGY98473.1"/>
    <property type="molecule type" value="Genomic_DNA"/>
</dbReference>
<protein>
    <submittedName>
        <fullName evidence="2">WD40 repeat domain-containing protein</fullName>
    </submittedName>
</protein>
<evidence type="ECO:0000256" key="1">
    <source>
        <dbReference type="SAM" id="MobiDB-lite"/>
    </source>
</evidence>
<sequence>MGWTGPDAGAERAATVDTWAMRPYPSRPVAPPRPSRPAARPCPSGLRAARPRPGGPAARPYPGSRRAVAGL</sequence>
<gene>
    <name evidence="2" type="ORF">E5Z02_31555</name>
</gene>
<dbReference type="Proteomes" id="UP000306274">
    <property type="component" value="Unassembled WGS sequence"/>
</dbReference>
<proteinExistence type="predicted"/>
<organism evidence="2 3">
    <name type="scientific">Streptomyces rhizosphaericola</name>
    <dbReference type="NCBI Taxonomy" id="2564098"/>
    <lineage>
        <taxon>Bacteria</taxon>
        <taxon>Bacillati</taxon>
        <taxon>Actinomycetota</taxon>
        <taxon>Actinomycetes</taxon>
        <taxon>Kitasatosporales</taxon>
        <taxon>Streptomycetaceae</taxon>
        <taxon>Streptomyces</taxon>
    </lineage>
</organism>
<feature type="compositionally biased region" description="Pro residues" evidence="1">
    <location>
        <begin position="25"/>
        <end position="35"/>
    </location>
</feature>
<name>A0ABY2P5Y4_9ACTN</name>
<evidence type="ECO:0000313" key="3">
    <source>
        <dbReference type="Proteomes" id="UP000306274"/>
    </source>
</evidence>
<feature type="non-terminal residue" evidence="2">
    <location>
        <position position="71"/>
    </location>
</feature>
<evidence type="ECO:0000313" key="2">
    <source>
        <dbReference type="EMBL" id="TGY98473.1"/>
    </source>
</evidence>
<comment type="caution">
    <text evidence="2">The sequence shown here is derived from an EMBL/GenBank/DDBJ whole genome shotgun (WGS) entry which is preliminary data.</text>
</comment>
<accession>A0ABY2P5Y4</accession>
<keyword evidence="3" id="KW-1185">Reference proteome</keyword>
<reference evidence="2 3" key="1">
    <citation type="submission" date="2019-04" db="EMBL/GenBank/DDBJ databases">
        <title>Streptomyces rhizosphaericola sp. nov., an actinobacterium isolated from the wheat rhizosphere.</title>
        <authorList>
            <person name="Vargas Hoyos H.A."/>
            <person name="Santos S.N."/>
            <person name="Genuario D.B."/>
            <person name="Melo I.S."/>
            <person name="Da Silva L.J."/>
            <person name="Da Silva F.S.P."/>
            <person name="Zucchi T.D."/>
        </authorList>
    </citation>
    <scope>NUCLEOTIDE SEQUENCE [LARGE SCALE GENOMIC DNA]</scope>
    <source>
        <strain evidence="2 3">1AS2c</strain>
    </source>
</reference>
<feature type="region of interest" description="Disordered" evidence="1">
    <location>
        <begin position="1"/>
        <end position="71"/>
    </location>
</feature>
<feature type="compositionally biased region" description="Low complexity" evidence="1">
    <location>
        <begin position="36"/>
        <end position="71"/>
    </location>
</feature>